<feature type="domain" description="C2H2-type" evidence="10">
    <location>
        <begin position="235"/>
        <end position="257"/>
    </location>
</feature>
<dbReference type="GO" id="GO:0008270">
    <property type="term" value="F:zinc ion binding"/>
    <property type="evidence" value="ECO:0007669"/>
    <property type="project" value="UniProtKB-KW"/>
</dbReference>
<keyword evidence="7" id="KW-0804">Transcription</keyword>
<dbReference type="InterPro" id="IPR003604">
    <property type="entry name" value="Matrin/U1-like-C_Znf_C2H2"/>
</dbReference>
<evidence type="ECO:0000256" key="6">
    <source>
        <dbReference type="ARBA" id="ARBA00023015"/>
    </source>
</evidence>
<organism evidence="11 12">
    <name type="scientific">Phyllotreta striolata</name>
    <name type="common">Striped flea beetle</name>
    <name type="synonym">Crioceris striolata</name>
    <dbReference type="NCBI Taxonomy" id="444603"/>
    <lineage>
        <taxon>Eukaryota</taxon>
        <taxon>Metazoa</taxon>
        <taxon>Ecdysozoa</taxon>
        <taxon>Arthropoda</taxon>
        <taxon>Hexapoda</taxon>
        <taxon>Insecta</taxon>
        <taxon>Pterygota</taxon>
        <taxon>Neoptera</taxon>
        <taxon>Endopterygota</taxon>
        <taxon>Coleoptera</taxon>
        <taxon>Polyphaga</taxon>
        <taxon>Cucujiformia</taxon>
        <taxon>Chrysomeloidea</taxon>
        <taxon>Chrysomelidae</taxon>
        <taxon>Galerucinae</taxon>
        <taxon>Alticini</taxon>
        <taxon>Phyllotreta</taxon>
    </lineage>
</organism>
<keyword evidence="5" id="KW-0862">Zinc</keyword>
<feature type="domain" description="C2H2-type" evidence="10">
    <location>
        <begin position="95"/>
        <end position="122"/>
    </location>
</feature>
<feature type="domain" description="C2H2-type" evidence="10">
    <location>
        <begin position="346"/>
        <end position="368"/>
    </location>
</feature>
<evidence type="ECO:0000256" key="9">
    <source>
        <dbReference type="PROSITE-ProRule" id="PRU00042"/>
    </source>
</evidence>
<dbReference type="InterPro" id="IPR013087">
    <property type="entry name" value="Znf_C2H2_type"/>
</dbReference>
<keyword evidence="3" id="KW-0677">Repeat</keyword>
<name>A0A9N9TEH8_PHYSR</name>
<dbReference type="OrthoDB" id="6077919at2759"/>
<dbReference type="Pfam" id="PF00096">
    <property type="entry name" value="zf-C2H2"/>
    <property type="match status" value="7"/>
</dbReference>
<dbReference type="FunFam" id="3.30.160.60:FF:000446">
    <property type="entry name" value="Zinc finger protein"/>
    <property type="match status" value="1"/>
</dbReference>
<feature type="domain" description="C2H2-type" evidence="10">
    <location>
        <begin position="316"/>
        <end position="344"/>
    </location>
</feature>
<dbReference type="InterPro" id="IPR036236">
    <property type="entry name" value="Znf_C2H2_sf"/>
</dbReference>
<dbReference type="Gene3D" id="3.30.160.60">
    <property type="entry name" value="Classic Zinc Finger"/>
    <property type="match status" value="10"/>
</dbReference>
<keyword evidence="12" id="KW-1185">Reference proteome</keyword>
<protein>
    <recommendedName>
        <fullName evidence="10">C2H2-type domain-containing protein</fullName>
    </recommendedName>
</protein>
<keyword evidence="4 9" id="KW-0863">Zinc-finger</keyword>
<gene>
    <name evidence="11" type="ORF">PHYEVI_LOCUS2947</name>
</gene>
<dbReference type="PROSITE" id="PS00028">
    <property type="entry name" value="ZINC_FINGER_C2H2_1"/>
    <property type="match status" value="16"/>
</dbReference>
<dbReference type="GO" id="GO:0005654">
    <property type="term" value="C:nucleoplasm"/>
    <property type="evidence" value="ECO:0007669"/>
    <property type="project" value="TreeGrafter"/>
</dbReference>
<evidence type="ECO:0000256" key="2">
    <source>
        <dbReference type="ARBA" id="ARBA00022723"/>
    </source>
</evidence>
<feature type="domain" description="C2H2-type" evidence="10">
    <location>
        <begin position="288"/>
        <end position="315"/>
    </location>
</feature>
<feature type="domain" description="C2H2-type" evidence="10">
    <location>
        <begin position="456"/>
        <end position="483"/>
    </location>
</feature>
<dbReference type="SMART" id="SM00451">
    <property type="entry name" value="ZnF_U1"/>
    <property type="match status" value="4"/>
</dbReference>
<sequence>MFNGVFSEKIIKQEKTDVPQELKSSSESCVNFNVKLENTDNNSVEDLPENVEIKSESLTDDTNHLEPLNISPKELNNISKELSKDCPFENETTVYKCPMCNKVFKKLQEHREHKKTHYIEKRTCKICKRVMQNYGKLQEHMNKHLGLKPFSCDECDKSFISVHYLKLHKKCHNPDATFKCPLCPKSFRTTSSLRCHQNVHAEKVEDYRCKVCSEQCNDAATYKTHILEHGKKAEIQCSLCKKAFYTDRGLEAHLSRHRELNFPCEYCGKIYPTMYKINRHIKRAHVANKCEECDEIFYDRSLYTKHKKQHSVEKPQECQYCQKVFEKAKNLSEHIRLQHKQDKEAQKCHVCGKEFINGALLKNHVKTHDKNFQCTHCDRVFSSRSNLEVHFVTHSGAKKYKCDLCGKHLCSKVSLKNHMASHSDERQYKCDVCEKTFKTNRRLYVHKMCHATEEKYQCEICLQKFRVKQYLKFHMNKHSKVKPFECDVCRKKFKHKKSRDKHVRSGKHKLVTDDEHDCDFCDETFASRKMLLEHFEGVHHKENVINSLDDCRDEDAVMEEVPV</sequence>
<dbReference type="Pfam" id="PF13912">
    <property type="entry name" value="zf-C2H2_6"/>
    <property type="match status" value="3"/>
</dbReference>
<feature type="domain" description="C2H2-type" evidence="10">
    <location>
        <begin position="122"/>
        <end position="149"/>
    </location>
</feature>
<dbReference type="SMART" id="SM00355">
    <property type="entry name" value="ZnF_C2H2"/>
    <property type="match status" value="16"/>
</dbReference>
<accession>A0A9N9TEH8</accession>
<dbReference type="EMBL" id="OU900105">
    <property type="protein sequence ID" value="CAG9856526.1"/>
    <property type="molecule type" value="Genomic_DNA"/>
</dbReference>
<feature type="domain" description="C2H2-type" evidence="10">
    <location>
        <begin position="400"/>
        <end position="427"/>
    </location>
</feature>
<feature type="domain" description="C2H2-type" evidence="10">
    <location>
        <begin position="484"/>
        <end position="508"/>
    </location>
</feature>
<comment type="subcellular location">
    <subcellularLocation>
        <location evidence="1">Nucleus</location>
    </subcellularLocation>
</comment>
<dbReference type="Pfam" id="PF12874">
    <property type="entry name" value="zf-met"/>
    <property type="match status" value="2"/>
</dbReference>
<proteinExistence type="predicted"/>
<dbReference type="FunFam" id="3.30.160.60:FF:000688">
    <property type="entry name" value="zinc finger protein 197 isoform X1"/>
    <property type="match status" value="1"/>
</dbReference>
<feature type="domain" description="C2H2-type" evidence="10">
    <location>
        <begin position="178"/>
        <end position="205"/>
    </location>
</feature>
<dbReference type="GO" id="GO:0001227">
    <property type="term" value="F:DNA-binding transcription repressor activity, RNA polymerase II-specific"/>
    <property type="evidence" value="ECO:0007669"/>
    <property type="project" value="TreeGrafter"/>
</dbReference>
<feature type="domain" description="C2H2-type" evidence="10">
    <location>
        <begin position="150"/>
        <end position="177"/>
    </location>
</feature>
<dbReference type="AlphaFoldDB" id="A0A9N9TEH8"/>
<evidence type="ECO:0000256" key="8">
    <source>
        <dbReference type="ARBA" id="ARBA00023242"/>
    </source>
</evidence>
<evidence type="ECO:0000256" key="3">
    <source>
        <dbReference type="ARBA" id="ARBA00022737"/>
    </source>
</evidence>
<feature type="domain" description="C2H2-type" evidence="10">
    <location>
        <begin position="262"/>
        <end position="290"/>
    </location>
</feature>
<evidence type="ECO:0000256" key="5">
    <source>
        <dbReference type="ARBA" id="ARBA00022833"/>
    </source>
</evidence>
<dbReference type="GO" id="GO:0030674">
    <property type="term" value="F:protein-macromolecule adaptor activity"/>
    <property type="evidence" value="ECO:0007669"/>
    <property type="project" value="UniProtKB-ARBA"/>
</dbReference>
<evidence type="ECO:0000259" key="10">
    <source>
        <dbReference type="PROSITE" id="PS50157"/>
    </source>
</evidence>
<dbReference type="PROSITE" id="PS50157">
    <property type="entry name" value="ZINC_FINGER_C2H2_2"/>
    <property type="match status" value="15"/>
</dbReference>
<evidence type="ECO:0000313" key="11">
    <source>
        <dbReference type="EMBL" id="CAG9856526.1"/>
    </source>
</evidence>
<feature type="domain" description="C2H2-type" evidence="10">
    <location>
        <begin position="516"/>
        <end position="544"/>
    </location>
</feature>
<dbReference type="SUPFAM" id="SSF57667">
    <property type="entry name" value="beta-beta-alpha zinc fingers"/>
    <property type="match status" value="9"/>
</dbReference>
<evidence type="ECO:0000256" key="1">
    <source>
        <dbReference type="ARBA" id="ARBA00004123"/>
    </source>
</evidence>
<keyword evidence="8" id="KW-0539">Nucleus</keyword>
<keyword evidence="2" id="KW-0479">Metal-binding</keyword>
<evidence type="ECO:0000256" key="4">
    <source>
        <dbReference type="ARBA" id="ARBA00022771"/>
    </source>
</evidence>
<evidence type="ECO:0000256" key="7">
    <source>
        <dbReference type="ARBA" id="ARBA00023163"/>
    </source>
</evidence>
<evidence type="ECO:0000313" key="12">
    <source>
        <dbReference type="Proteomes" id="UP001153712"/>
    </source>
</evidence>
<dbReference type="PANTHER" id="PTHR24399:SF23">
    <property type="entry name" value="C2H2-TYPE DOMAIN-CONTAINING PROTEIN"/>
    <property type="match status" value="1"/>
</dbReference>
<keyword evidence="6" id="KW-0805">Transcription regulation</keyword>
<dbReference type="GO" id="GO:0000978">
    <property type="term" value="F:RNA polymerase II cis-regulatory region sequence-specific DNA binding"/>
    <property type="evidence" value="ECO:0007669"/>
    <property type="project" value="TreeGrafter"/>
</dbReference>
<feature type="domain" description="C2H2-type" evidence="10">
    <location>
        <begin position="428"/>
        <end position="455"/>
    </location>
</feature>
<dbReference type="Proteomes" id="UP001153712">
    <property type="component" value="Chromosome 12"/>
</dbReference>
<feature type="domain" description="C2H2-type" evidence="10">
    <location>
        <begin position="372"/>
        <end position="399"/>
    </location>
</feature>
<reference evidence="11" key="1">
    <citation type="submission" date="2022-01" db="EMBL/GenBank/DDBJ databases">
        <authorList>
            <person name="King R."/>
        </authorList>
    </citation>
    <scope>NUCLEOTIDE SEQUENCE</scope>
</reference>
<dbReference type="PANTHER" id="PTHR24399">
    <property type="entry name" value="ZINC FINGER AND BTB DOMAIN-CONTAINING"/>
    <property type="match status" value="1"/>
</dbReference>